<comment type="caution">
    <text evidence="1">The sequence shown here is derived from an EMBL/GenBank/DDBJ whole genome shotgun (WGS) entry which is preliminary data.</text>
</comment>
<evidence type="ECO:0000313" key="2">
    <source>
        <dbReference type="Proteomes" id="UP001152519"/>
    </source>
</evidence>
<evidence type="ECO:0000313" key="1">
    <source>
        <dbReference type="EMBL" id="CAG6392341.1"/>
    </source>
</evidence>
<sequence>MVPKWSQDPGQRLVVGSLVGFLHLLEVDGVNRCHAVCRPPVRRAAALHEVPRNRPCRGPIPLQRWFLSAEYQSDSGHDRIATRAVQILAIKNVAGKWWSGNDLPLRKSPHVTPPVTEVACVARHGS</sequence>
<accession>A0A9W4DJ45</accession>
<dbReference type="AlphaFoldDB" id="A0A9W4DJ45"/>
<dbReference type="EMBL" id="CAJSLV010000044">
    <property type="protein sequence ID" value="CAG6392341.1"/>
    <property type="molecule type" value="Genomic_DNA"/>
</dbReference>
<keyword evidence="2" id="KW-1185">Reference proteome</keyword>
<protein>
    <submittedName>
        <fullName evidence="1">Uncharacterized protein</fullName>
    </submittedName>
</protein>
<dbReference type="Proteomes" id="UP001152519">
    <property type="component" value="Unassembled WGS sequence"/>
</dbReference>
<name>A0A9W4DJ45_9ACTN</name>
<proteinExistence type="predicted"/>
<gene>
    <name evidence="1" type="ORF">SCOCK_160123</name>
</gene>
<reference evidence="1" key="1">
    <citation type="submission" date="2021-05" db="EMBL/GenBank/DDBJ databases">
        <authorList>
            <person name="Arsene-Ploetze F."/>
        </authorList>
    </citation>
    <scope>NUCLEOTIDE SEQUENCE</scope>
    <source>
        <strain evidence="1">DSM 42138</strain>
    </source>
</reference>
<organism evidence="1 2">
    <name type="scientific">Actinacidiphila cocklensis</name>
    <dbReference type="NCBI Taxonomy" id="887465"/>
    <lineage>
        <taxon>Bacteria</taxon>
        <taxon>Bacillati</taxon>
        <taxon>Actinomycetota</taxon>
        <taxon>Actinomycetes</taxon>
        <taxon>Kitasatosporales</taxon>
        <taxon>Streptomycetaceae</taxon>
        <taxon>Actinacidiphila</taxon>
    </lineage>
</organism>